<dbReference type="InterPro" id="IPR039771">
    <property type="entry name" value="Csl4"/>
</dbReference>
<dbReference type="Pfam" id="PF14382">
    <property type="entry name" value="ECR1_N"/>
    <property type="match status" value="1"/>
</dbReference>
<dbReference type="InterPro" id="IPR012340">
    <property type="entry name" value="NA-bd_OB-fold"/>
</dbReference>
<dbReference type="Gene3D" id="2.40.50.140">
    <property type="entry name" value="Nucleic acid-binding proteins"/>
    <property type="match status" value="1"/>
</dbReference>
<dbReference type="Proteomes" id="UP000244803">
    <property type="component" value="Chromosome 1"/>
</dbReference>
<dbReference type="SUPFAM" id="SSF50249">
    <property type="entry name" value="Nucleic acid-binding proteins"/>
    <property type="match status" value="1"/>
</dbReference>
<evidence type="ECO:0000313" key="5">
    <source>
        <dbReference type="Proteomes" id="UP000244803"/>
    </source>
</evidence>
<evidence type="ECO:0000256" key="2">
    <source>
        <dbReference type="ARBA" id="ARBA00022835"/>
    </source>
</evidence>
<dbReference type="Gene3D" id="2.40.50.100">
    <property type="match status" value="1"/>
</dbReference>
<organism evidence="4 5">
    <name type="scientific">Theileria orientalis</name>
    <dbReference type="NCBI Taxonomy" id="68886"/>
    <lineage>
        <taxon>Eukaryota</taxon>
        <taxon>Sar</taxon>
        <taxon>Alveolata</taxon>
        <taxon>Apicomplexa</taxon>
        <taxon>Aconoidasida</taxon>
        <taxon>Piroplasmida</taxon>
        <taxon>Theileriidae</taxon>
        <taxon>Theileria</taxon>
    </lineage>
</organism>
<proteinExistence type="predicted"/>
<evidence type="ECO:0000256" key="1">
    <source>
        <dbReference type="ARBA" id="ARBA00004604"/>
    </source>
</evidence>
<accession>A0A976XJU7</accession>
<comment type="subcellular location">
    <subcellularLocation>
        <location evidence="1">Nucleus</location>
        <location evidence="1">Nucleolus</location>
    </subcellularLocation>
</comment>
<evidence type="ECO:0000259" key="3">
    <source>
        <dbReference type="Pfam" id="PF14382"/>
    </source>
</evidence>
<dbReference type="InterPro" id="IPR025721">
    <property type="entry name" value="Exosome_cplx_N_dom"/>
</dbReference>
<protein>
    <submittedName>
        <fullName evidence="4">3'-5' exoribonuclease</fullName>
    </submittedName>
</protein>
<dbReference type="PANTHER" id="PTHR12686">
    <property type="entry name" value="3'-5' EXORIBONUCLEASE CSL4-RELATED"/>
    <property type="match status" value="1"/>
</dbReference>
<dbReference type="GO" id="GO:0006396">
    <property type="term" value="P:RNA processing"/>
    <property type="evidence" value="ECO:0007669"/>
    <property type="project" value="InterPro"/>
</dbReference>
<feature type="domain" description="Exosome complex component N-terminal" evidence="3">
    <location>
        <begin position="4"/>
        <end position="39"/>
    </location>
</feature>
<evidence type="ECO:0000313" key="4">
    <source>
        <dbReference type="EMBL" id="UVC54049.1"/>
    </source>
</evidence>
<sequence>MDDIVFPGTLLGTVNEYTPSNNVYVKDSIIYSAILGNVSYSSDDSTKTSVSVVSNHIKTPYLGATVIAQITKLNITKAECNIICVDGRFVKDYYKGVLSSNNVLESKNIEVFMYDWFKPGDFIKSKVIYAGEGKQFVLSTAGLQLGVIKTTSKNGEDMVPISWKYFMSVGSKSVEKRKVAKTDQLH</sequence>
<dbReference type="GO" id="GO:0000176">
    <property type="term" value="C:nuclear exosome (RNase complex)"/>
    <property type="evidence" value="ECO:0007669"/>
    <property type="project" value="TreeGrafter"/>
</dbReference>
<name>A0A976XJU7_THEOR</name>
<dbReference type="EMBL" id="CP056065">
    <property type="protein sequence ID" value="UVC54049.1"/>
    <property type="molecule type" value="Genomic_DNA"/>
</dbReference>
<reference evidence="4" key="1">
    <citation type="submission" date="2022-07" db="EMBL/GenBank/DDBJ databases">
        <title>Evaluation of T. orientalis genome assembly methods using nanopore sequencing and analysis of variation between genomes.</title>
        <authorList>
            <person name="Yam J."/>
            <person name="Micallef M.L."/>
            <person name="Liu M."/>
            <person name="Djordjevic S.P."/>
            <person name="Bogema D.R."/>
            <person name="Jenkins C."/>
        </authorList>
    </citation>
    <scope>NUCLEOTIDE SEQUENCE</scope>
    <source>
        <strain evidence="4">Fish Creek</strain>
    </source>
</reference>
<keyword evidence="2" id="KW-0271">Exosome</keyword>
<dbReference type="AlphaFoldDB" id="A0A976XJU7"/>
<gene>
    <name evidence="4" type="ORF">MACJ_003377</name>
</gene>
<dbReference type="GO" id="GO:0005737">
    <property type="term" value="C:cytoplasm"/>
    <property type="evidence" value="ECO:0007669"/>
    <property type="project" value="TreeGrafter"/>
</dbReference>
<dbReference type="PANTHER" id="PTHR12686:SF8">
    <property type="entry name" value="EXOSOME COMPLEX COMPONENT CSL4"/>
    <property type="match status" value="1"/>
</dbReference>
<dbReference type="SUPFAM" id="SSF110324">
    <property type="entry name" value="Ribosomal L27 protein-like"/>
    <property type="match status" value="1"/>
</dbReference>
<dbReference type="GO" id="GO:0005730">
    <property type="term" value="C:nucleolus"/>
    <property type="evidence" value="ECO:0007669"/>
    <property type="project" value="UniProtKB-SubCell"/>
</dbReference>